<dbReference type="Pfam" id="PF01804">
    <property type="entry name" value="Penicil_amidase"/>
    <property type="match status" value="1"/>
</dbReference>
<evidence type="ECO:0000313" key="7">
    <source>
        <dbReference type="EMBL" id="SDU97436.1"/>
    </source>
</evidence>
<dbReference type="STRING" id="546874.SAMN04488544_2835"/>
<feature type="active site" description="Nucleophile" evidence="4">
    <location>
        <position position="284"/>
    </location>
</feature>
<dbReference type="Gene3D" id="3.60.20.10">
    <property type="entry name" value="Glutamine Phosphoribosylpyrophosphate, subunit 1, domain 1"/>
    <property type="match status" value="1"/>
</dbReference>
<dbReference type="RefSeq" id="WP_091075433.1">
    <property type="nucleotide sequence ID" value="NZ_LT629799.1"/>
</dbReference>
<dbReference type="Proteomes" id="UP000198825">
    <property type="component" value="Chromosome I"/>
</dbReference>
<evidence type="ECO:0000256" key="2">
    <source>
        <dbReference type="ARBA" id="ARBA00022801"/>
    </source>
</evidence>
<dbReference type="PANTHER" id="PTHR34218:SF4">
    <property type="entry name" value="ACYL-HOMOSERINE LACTONE ACYLASE QUIP"/>
    <property type="match status" value="1"/>
</dbReference>
<dbReference type="InterPro" id="IPR002692">
    <property type="entry name" value="S45"/>
</dbReference>
<dbReference type="GO" id="GO:0017000">
    <property type="term" value="P:antibiotic biosynthetic process"/>
    <property type="evidence" value="ECO:0007669"/>
    <property type="project" value="InterPro"/>
</dbReference>
<keyword evidence="8" id="KW-1185">Reference proteome</keyword>
<dbReference type="SUPFAM" id="SSF56235">
    <property type="entry name" value="N-terminal nucleophile aminohydrolases (Ntn hydrolases)"/>
    <property type="match status" value="1"/>
</dbReference>
<keyword evidence="5" id="KW-0106">Calcium</keyword>
<dbReference type="PANTHER" id="PTHR34218">
    <property type="entry name" value="PEPTIDASE S45 PENICILLIN AMIDASE"/>
    <property type="match status" value="1"/>
</dbReference>
<dbReference type="InterPro" id="IPR014395">
    <property type="entry name" value="Pen/GL7ACA/AHL_acylase"/>
</dbReference>
<evidence type="ECO:0000256" key="1">
    <source>
        <dbReference type="ARBA" id="ARBA00006586"/>
    </source>
</evidence>
<feature type="region of interest" description="Disordered" evidence="6">
    <location>
        <begin position="410"/>
        <end position="429"/>
    </location>
</feature>
<evidence type="ECO:0000256" key="4">
    <source>
        <dbReference type="PIRSR" id="PIRSR001227-1"/>
    </source>
</evidence>
<proteinExistence type="inferred from homology"/>
<dbReference type="Gene3D" id="2.30.120.10">
    <property type="match status" value="1"/>
</dbReference>
<feature type="binding site" evidence="5">
    <location>
        <position position="362"/>
    </location>
    <ligand>
        <name>Ca(2+)</name>
        <dbReference type="ChEBI" id="CHEBI:29108"/>
    </ligand>
</feature>
<evidence type="ECO:0000313" key="8">
    <source>
        <dbReference type="Proteomes" id="UP000198825"/>
    </source>
</evidence>
<sequence length="839" mass="89241">MRLVPRWLVFALVVVVLVAGGLVSLGAATVRRPLPMLEGEVTLPGLNGRATVLREDHGVPQVYADEPEDLFEAQGYVAASDRFFEMDVRRHAAAGRLSELFGSSQVSTDTFVRTLGWYRTAEAELPLLSPSTRRYLDAYASGVNAYLRGRSPGQLSLEYSVLDLAGRVATPEPWTAVDSLAILKVFGWQLGSNADAETYRARATAAVGADRAADLFPGPLPGYDPIVTAGTVRGKAFDPDATGTTSAGPSGTVAATEGTGAVEASARARETLTGLFGSGDGIGSNSWVVSGAHTASGKPMLSNDPHLAASIPSVLAQVGLHCGTVGRDCPFDVTGYSITGLPGVVIGRNASIAWGMTTSYADVQDLYLEQVVGDTVRVGEAYEPLTVRTEELRVAGEDEPRTITVRSTRHGPLLSDADPATADAGRRTDAPGGAYAVSIAWTGSTPGRSMDALLGLDAASDWDSFRSAASLLTVPSQNLVYADVRGNIGYQLPGLVPVRGRGDGTVPVPGWDRRYDWTGTIPFAELPFVENPSSGVVVAANNQVIGSQYPYVVGSANSYGWRSQELLDRLTDARGLTAATAEPLFYDTRQRFAADLVPALLKVRVDDAFVREGQQTLLGWDYRMEPGSAAAAYFAVVEHDLEKLVFRDQLPPALWPAGGDRWYAVLDTLLQDPDNPWWDDASTPGVEKRDDVLLAAMTLARKEATSLMSRDPAGWSWDRIHTVALKSSTLGTSGNPAVEALFNRKPVGVGGAPATVNALAYGADGYTVTAGPTMRMLVDLADPDGGRWVNQSGASGHPFGPYYADQAELWATNRTWPMVTTRNAVAAQTRHTLVLTPDG</sequence>
<keyword evidence="2" id="KW-0378">Hydrolase</keyword>
<organism evidence="7 8">
    <name type="scientific">Microlunatus sagamiharensis</name>
    <dbReference type="NCBI Taxonomy" id="546874"/>
    <lineage>
        <taxon>Bacteria</taxon>
        <taxon>Bacillati</taxon>
        <taxon>Actinomycetota</taxon>
        <taxon>Actinomycetes</taxon>
        <taxon>Propionibacteriales</taxon>
        <taxon>Propionibacteriaceae</taxon>
        <taxon>Microlunatus</taxon>
    </lineage>
</organism>
<evidence type="ECO:0000256" key="6">
    <source>
        <dbReference type="SAM" id="MobiDB-lite"/>
    </source>
</evidence>
<evidence type="ECO:0000256" key="5">
    <source>
        <dbReference type="PIRSR" id="PIRSR001227-2"/>
    </source>
</evidence>
<dbReference type="CDD" id="cd03747">
    <property type="entry name" value="Ntn_PGA_like"/>
    <property type="match status" value="1"/>
</dbReference>
<dbReference type="GO" id="GO:0046872">
    <property type="term" value="F:metal ion binding"/>
    <property type="evidence" value="ECO:0007669"/>
    <property type="project" value="UniProtKB-KW"/>
</dbReference>
<dbReference type="InterPro" id="IPR043146">
    <property type="entry name" value="Penicillin_amidase_N_B-knob"/>
</dbReference>
<protein>
    <submittedName>
        <fullName evidence="7">Penicillin amidase</fullName>
    </submittedName>
</protein>
<dbReference type="Gene3D" id="1.10.1400.10">
    <property type="match status" value="1"/>
</dbReference>
<dbReference type="PIRSF" id="PIRSF001227">
    <property type="entry name" value="Pen_acylase"/>
    <property type="match status" value="1"/>
</dbReference>
<dbReference type="Gene3D" id="1.10.439.10">
    <property type="entry name" value="Penicillin Amidohydrolase, domain 1"/>
    <property type="match status" value="1"/>
</dbReference>
<dbReference type="EMBL" id="LT629799">
    <property type="protein sequence ID" value="SDU97436.1"/>
    <property type="molecule type" value="Genomic_DNA"/>
</dbReference>
<feature type="binding site" evidence="5">
    <location>
        <position position="365"/>
    </location>
    <ligand>
        <name>Ca(2+)</name>
        <dbReference type="ChEBI" id="CHEBI:29108"/>
    </ligand>
</feature>
<dbReference type="OrthoDB" id="5240333at2"/>
<evidence type="ECO:0000256" key="3">
    <source>
        <dbReference type="ARBA" id="ARBA00023145"/>
    </source>
</evidence>
<comment type="cofactor">
    <cofactor evidence="5">
        <name>Ca(2+)</name>
        <dbReference type="ChEBI" id="CHEBI:29108"/>
    </cofactor>
    <text evidence="5">Binds 1 Ca(2+) ion per dimer.</text>
</comment>
<keyword evidence="3" id="KW-0865">Zymogen</keyword>
<accession>A0A1H2MY42</accession>
<dbReference type="InterPro" id="IPR029055">
    <property type="entry name" value="Ntn_hydrolases_N"/>
</dbReference>
<comment type="similarity">
    <text evidence="1">Belongs to the peptidase S45 family.</text>
</comment>
<feature type="binding site" evidence="5">
    <location>
        <position position="197"/>
    </location>
    <ligand>
        <name>Ca(2+)</name>
        <dbReference type="ChEBI" id="CHEBI:29108"/>
    </ligand>
</feature>
<dbReference type="GO" id="GO:0016811">
    <property type="term" value="F:hydrolase activity, acting on carbon-nitrogen (but not peptide) bonds, in linear amides"/>
    <property type="evidence" value="ECO:0007669"/>
    <property type="project" value="InterPro"/>
</dbReference>
<dbReference type="AlphaFoldDB" id="A0A1H2MY42"/>
<name>A0A1H2MY42_9ACTN</name>
<dbReference type="InterPro" id="IPR023343">
    <property type="entry name" value="Penicillin_amidase_dom1"/>
</dbReference>
<dbReference type="InterPro" id="IPR043147">
    <property type="entry name" value="Penicillin_amidase_A-knob"/>
</dbReference>
<keyword evidence="5" id="KW-0479">Metal-binding</keyword>
<gene>
    <name evidence="7" type="ORF">SAMN04488544_2835</name>
</gene>
<reference evidence="8" key="1">
    <citation type="submission" date="2016-10" db="EMBL/GenBank/DDBJ databases">
        <authorList>
            <person name="Varghese N."/>
            <person name="Submissions S."/>
        </authorList>
    </citation>
    <scope>NUCLEOTIDE SEQUENCE [LARGE SCALE GENOMIC DNA]</scope>
    <source>
        <strain evidence="8">DSM 21743</strain>
    </source>
</reference>